<organism evidence="9 10">
    <name type="scientific">Caenorhabditis tropicalis</name>
    <dbReference type="NCBI Taxonomy" id="1561998"/>
    <lineage>
        <taxon>Eukaryota</taxon>
        <taxon>Metazoa</taxon>
        <taxon>Ecdysozoa</taxon>
        <taxon>Nematoda</taxon>
        <taxon>Chromadorea</taxon>
        <taxon>Rhabditida</taxon>
        <taxon>Rhabditina</taxon>
        <taxon>Rhabditomorpha</taxon>
        <taxon>Rhabditoidea</taxon>
        <taxon>Rhabditidae</taxon>
        <taxon>Peloderinae</taxon>
        <taxon>Caenorhabditis</taxon>
    </lineage>
</organism>
<evidence type="ECO:0000313" key="10">
    <source>
        <dbReference type="WBParaSite" id="Csp11.Scaffold629.g14025.t1"/>
    </source>
</evidence>
<dbReference type="WBParaSite" id="Csp11.Scaffold629.g14025.t1">
    <property type="protein sequence ID" value="Csp11.Scaffold629.g14025.t1"/>
    <property type="gene ID" value="Csp11.Scaffold629.g14025"/>
</dbReference>
<evidence type="ECO:0000313" key="9">
    <source>
        <dbReference type="Proteomes" id="UP000095282"/>
    </source>
</evidence>
<dbReference type="SUPFAM" id="SSF56112">
    <property type="entry name" value="Protein kinase-like (PK-like)"/>
    <property type="match status" value="1"/>
</dbReference>
<evidence type="ECO:0000256" key="4">
    <source>
        <dbReference type="ARBA" id="ARBA00022777"/>
    </source>
</evidence>
<feature type="compositionally biased region" description="Polar residues" evidence="7">
    <location>
        <begin position="43"/>
        <end position="54"/>
    </location>
</feature>
<dbReference type="AlphaFoldDB" id="A0A1I7U1X9"/>
<keyword evidence="5" id="KW-0067">ATP-binding</keyword>
<feature type="compositionally biased region" description="Basic and acidic residues" evidence="7">
    <location>
        <begin position="25"/>
        <end position="34"/>
    </location>
</feature>
<dbReference type="InterPro" id="IPR000719">
    <property type="entry name" value="Prot_kinase_dom"/>
</dbReference>
<dbReference type="STRING" id="1561998.A0A1I7U1X9"/>
<name>A0A1I7U1X9_9PELO</name>
<dbReference type="PROSITE" id="PS50011">
    <property type="entry name" value="PROTEIN_KINASE_DOM"/>
    <property type="match status" value="1"/>
</dbReference>
<keyword evidence="3" id="KW-0547">Nucleotide-binding</keyword>
<dbReference type="Proteomes" id="UP000095282">
    <property type="component" value="Unplaced"/>
</dbReference>
<feature type="domain" description="Protein kinase" evidence="8">
    <location>
        <begin position="83"/>
        <end position="414"/>
    </location>
</feature>
<dbReference type="GO" id="GO:0004674">
    <property type="term" value="F:protein serine/threonine kinase activity"/>
    <property type="evidence" value="ECO:0007669"/>
    <property type="project" value="UniProtKB-KW"/>
</dbReference>
<dbReference type="InterPro" id="IPR008271">
    <property type="entry name" value="Ser/Thr_kinase_AS"/>
</dbReference>
<dbReference type="PANTHER" id="PTHR45646">
    <property type="entry name" value="SERINE/THREONINE-PROTEIN KINASE DOA-RELATED"/>
    <property type="match status" value="1"/>
</dbReference>
<evidence type="ECO:0000256" key="1">
    <source>
        <dbReference type="ARBA" id="ARBA00022527"/>
    </source>
</evidence>
<evidence type="ECO:0000256" key="5">
    <source>
        <dbReference type="ARBA" id="ARBA00022840"/>
    </source>
</evidence>
<evidence type="ECO:0000256" key="6">
    <source>
        <dbReference type="ARBA" id="ARBA00037966"/>
    </source>
</evidence>
<evidence type="ECO:0000256" key="3">
    <source>
        <dbReference type="ARBA" id="ARBA00022741"/>
    </source>
</evidence>
<accession>A0A1I7U1X9</accession>
<keyword evidence="4" id="KW-0418">Kinase</keyword>
<proteinExistence type="inferred from homology"/>
<dbReference type="Gene3D" id="3.30.200.20">
    <property type="entry name" value="Phosphorylase Kinase, domain 1"/>
    <property type="match status" value="1"/>
</dbReference>
<dbReference type="InterPro" id="IPR011009">
    <property type="entry name" value="Kinase-like_dom_sf"/>
</dbReference>
<dbReference type="eggNOG" id="KOG1290">
    <property type="taxonomic scope" value="Eukaryota"/>
</dbReference>
<protein>
    <submittedName>
        <fullName evidence="10">Protein kinase domain-containing protein</fullName>
    </submittedName>
</protein>
<keyword evidence="2" id="KW-0808">Transferase</keyword>
<reference evidence="10" key="1">
    <citation type="submission" date="2016-11" db="UniProtKB">
        <authorList>
            <consortium name="WormBaseParasite"/>
        </authorList>
    </citation>
    <scope>IDENTIFICATION</scope>
</reference>
<dbReference type="Gene3D" id="1.10.510.10">
    <property type="entry name" value="Transferase(Phosphotransferase) domain 1"/>
    <property type="match status" value="1"/>
</dbReference>
<feature type="region of interest" description="Disordered" evidence="7">
    <location>
        <begin position="25"/>
        <end position="54"/>
    </location>
</feature>
<keyword evidence="9" id="KW-1185">Reference proteome</keyword>
<dbReference type="GO" id="GO:0005524">
    <property type="term" value="F:ATP binding"/>
    <property type="evidence" value="ECO:0007669"/>
    <property type="project" value="UniProtKB-KW"/>
</dbReference>
<evidence type="ECO:0000259" key="8">
    <source>
        <dbReference type="PROSITE" id="PS50011"/>
    </source>
</evidence>
<comment type="similarity">
    <text evidence="6">Belongs to the protein kinase superfamily. CMGC Ser/Thr protein kinase family. Lammer subfamily.</text>
</comment>
<dbReference type="Pfam" id="PF00069">
    <property type="entry name" value="Pkinase"/>
    <property type="match status" value="1"/>
</dbReference>
<dbReference type="SMART" id="SM00220">
    <property type="entry name" value="S_TKc"/>
    <property type="match status" value="1"/>
</dbReference>
<keyword evidence="1" id="KW-0723">Serine/threonine-protein kinase</keyword>
<evidence type="ECO:0000256" key="2">
    <source>
        <dbReference type="ARBA" id="ARBA00022679"/>
    </source>
</evidence>
<dbReference type="PANTHER" id="PTHR45646:SF2">
    <property type="entry name" value="PROTEIN KINASE DOMAIN-CONTAINING PROTEIN"/>
    <property type="match status" value="1"/>
</dbReference>
<evidence type="ECO:0000256" key="7">
    <source>
        <dbReference type="SAM" id="MobiDB-lite"/>
    </source>
</evidence>
<sequence>MKRNHEVDSESQKVNQFPLKVKLNLEPKVQKPDAEQSPECSEVASNNRSGSNNLVVNNPYSSELEENVGGFYNARRGFNIKGYIGKKPIGRGTQSLVWLVKKDEDYGAIKFSKSTTFLIKVALDEVQILKKLNAKSKNGHPNIVKLLEHGFLSADNALYCFMILELLGPFLFFALHHSQTEMHMENKKKICRQVLSALSYVHRNSVIHCDVKPENIMLVISKEDARCQANNEKIDTATFQIDLTDPFFDVQVKLGDFGSARSRENDRYFKELQTCLYRAPETFLTTKIDTPVDIWSFGRMAYQLVFKHRLFSCNMDNNEHNLKHLNMMSSVLGPIPLAPFRENLRPEYVNFFDDSGNFIDLGCVPARQNFLEMAAMHKLNVADALELDDFLRSLLKYEPSHRSTAEQALSHAFLKTNNVRASQIKPNTQRATSQ</sequence>
<dbReference type="InterPro" id="IPR051175">
    <property type="entry name" value="CLK_kinases"/>
</dbReference>
<dbReference type="PROSITE" id="PS00108">
    <property type="entry name" value="PROTEIN_KINASE_ST"/>
    <property type="match status" value="1"/>
</dbReference>